<accession>A0A0H5BY33</accession>
<evidence type="ECO:0000256" key="9">
    <source>
        <dbReference type="ARBA" id="ARBA00022833"/>
    </source>
</evidence>
<dbReference type="OrthoDB" id="17530at2759"/>
<dbReference type="AlphaFoldDB" id="A0A0H5BY33"/>
<keyword evidence="6 13" id="KW-0645">Protease</keyword>
<evidence type="ECO:0000313" key="15">
    <source>
        <dbReference type="EMBL" id="CEP20375.1"/>
    </source>
</evidence>
<name>A0A0H5BY33_CYBJN</name>
<keyword evidence="11 13" id="KW-0482">Metalloprotease</keyword>
<proteinExistence type="inferred from homology"/>
<dbReference type="InterPro" id="IPR045090">
    <property type="entry name" value="Pept_M3A_M3B"/>
</dbReference>
<evidence type="ECO:0000256" key="5">
    <source>
        <dbReference type="ARBA" id="ARBA00018046"/>
    </source>
</evidence>
<dbReference type="InterPro" id="IPR001567">
    <property type="entry name" value="Pept_M3A_M3B_dom"/>
</dbReference>
<sequence>MQAYRPRLQRAALTSLRCLSAGKVRWQHQSVPSPRVVDDVGGFSKSTEGSVAGSPLITENETIRKVFDDELFWTNFCKEKNGDSLSTSWLPAGILGSSQGKTGLFQNPYLTSASGLRKFSKDSLKKAEALCARMVSDQSDEGLRNYITNLDKLSDILCRVIDLTEFIRVAHPDKRYVSAAQEVHEEMFEFMNMLNTNVDLYKILKKVLTEEKIYSQLSEEEIQVGKILLADFEKSGINMDPETRSNFIELSQQIAIYGQHFASGTGQPATDYVSIPVDDLKTLDRSILNQIKMDITRTHYKIPSWGHIPHAVLRSSDNEAVRKKVWIQLHSTCDNQVRTLETMLKYRGVLAHMLGKESFAAYQLEEKMAKEPEHVMNFLSRLAEETKPKAIKEIRPLAELKQKLLGQHKELSDEEVAEFLKPWDRDYFGTLYTANQRSSNHEAISSYFSLGSVMQGLSNLFKKIYGIQLVPENSKPGETWSREVRRLNVVSDTEGLMGVVYCDLIYRQGKTPAPAHFTVCCSRNIYPDESKEDLELIQKGYSPVTGETFQLPVISLVCGFEINSNVGKCLLTLSEVETLFHEMGHAMHSMLGRTALHNTSGTRCATDFVELPSVLMEHFARDPRVIQTFARHYMTDHPISLSLLTQVQKESKFLQHCESYSQIKMALLDQLLHSDVVLADSFDSSSLYHGLESKLRVFSDTESNWHGKFGHLFGYGASYYAYLLDRAIASKVWEHLFVKDPFNRVNGEKFKESVLKWGGSKDPWLCVSDVLDQPAIKAGDDNAMVLIGETDIDT</sequence>
<evidence type="ECO:0000259" key="14">
    <source>
        <dbReference type="Pfam" id="PF01432"/>
    </source>
</evidence>
<evidence type="ECO:0000256" key="11">
    <source>
        <dbReference type="ARBA" id="ARBA00023049"/>
    </source>
</evidence>
<protein>
    <recommendedName>
        <fullName evidence="5">Mitochondrial intermediate peptidase</fullName>
        <ecNumber evidence="4">3.4.24.59</ecNumber>
    </recommendedName>
</protein>
<dbReference type="EMBL" id="KV453932">
    <property type="protein sequence ID" value="ODV72962.1"/>
    <property type="molecule type" value="Genomic_DNA"/>
</dbReference>
<dbReference type="InterPro" id="IPR024079">
    <property type="entry name" value="MetalloPept_cat_dom_sf"/>
</dbReference>
<evidence type="ECO:0000256" key="2">
    <source>
        <dbReference type="ARBA" id="ARBA00004305"/>
    </source>
</evidence>
<dbReference type="OMA" id="ALMFEYM"/>
<dbReference type="GeneID" id="30989584"/>
<evidence type="ECO:0000256" key="8">
    <source>
        <dbReference type="ARBA" id="ARBA00022801"/>
    </source>
</evidence>
<evidence type="ECO:0000256" key="10">
    <source>
        <dbReference type="ARBA" id="ARBA00022946"/>
    </source>
</evidence>
<dbReference type="GO" id="GO:0004222">
    <property type="term" value="F:metalloendopeptidase activity"/>
    <property type="evidence" value="ECO:0007669"/>
    <property type="project" value="UniProtKB-EC"/>
</dbReference>
<dbReference type="GO" id="GO:0005759">
    <property type="term" value="C:mitochondrial matrix"/>
    <property type="evidence" value="ECO:0007669"/>
    <property type="project" value="UniProtKB-SubCell"/>
</dbReference>
<keyword evidence="9 13" id="KW-0862">Zinc</keyword>
<dbReference type="PANTHER" id="PTHR11804:SF79">
    <property type="entry name" value="MITOCHONDRIAL INTERMEDIATE PEPTIDASE"/>
    <property type="match status" value="1"/>
</dbReference>
<comment type="subcellular location">
    <subcellularLocation>
        <location evidence="2">Mitochondrion matrix</location>
    </subcellularLocation>
</comment>
<organism evidence="15 17">
    <name type="scientific">Cyberlindnera jadinii (strain ATCC 18201 / CBS 1600 / BCRC 20928 / JCM 3617 / NBRC 0987 / NRRL Y-1542)</name>
    <name type="common">Torula yeast</name>
    <name type="synonym">Candida utilis</name>
    <dbReference type="NCBI Taxonomy" id="983966"/>
    <lineage>
        <taxon>Eukaryota</taxon>
        <taxon>Fungi</taxon>
        <taxon>Dikarya</taxon>
        <taxon>Ascomycota</taxon>
        <taxon>Saccharomycotina</taxon>
        <taxon>Saccharomycetes</taxon>
        <taxon>Phaffomycetales</taxon>
        <taxon>Phaffomycetaceae</taxon>
        <taxon>Cyberlindnera</taxon>
    </lineage>
</organism>
<dbReference type="STRING" id="983966.A0A0H5BY33"/>
<evidence type="ECO:0000256" key="7">
    <source>
        <dbReference type="ARBA" id="ARBA00022723"/>
    </source>
</evidence>
<keyword evidence="8 13" id="KW-0378">Hydrolase</keyword>
<accession>A0A1E4S0D2</accession>
<dbReference type="EMBL" id="CDQK01000001">
    <property type="protein sequence ID" value="CEP20375.1"/>
    <property type="molecule type" value="Genomic_DNA"/>
</dbReference>
<dbReference type="PANTHER" id="PTHR11804">
    <property type="entry name" value="PROTEASE M3 THIMET OLIGOPEPTIDASE-RELATED"/>
    <property type="match status" value="1"/>
</dbReference>
<reference evidence="15" key="1">
    <citation type="submission" date="2014-12" db="EMBL/GenBank/DDBJ databases">
        <authorList>
            <person name="Jaenicke S."/>
        </authorList>
    </citation>
    <scope>NUCLEOTIDE SEQUENCE [LARGE SCALE GENOMIC DNA]</scope>
    <source>
        <strain evidence="15">CBS1600</strain>
    </source>
</reference>
<comment type="similarity">
    <text evidence="3 13">Belongs to the peptidase M3 family.</text>
</comment>
<dbReference type="RefSeq" id="XP_020070001.1">
    <property type="nucleotide sequence ID" value="XM_020215188.1"/>
</dbReference>
<evidence type="ECO:0000256" key="13">
    <source>
        <dbReference type="RuleBase" id="RU003435"/>
    </source>
</evidence>
<evidence type="ECO:0000256" key="4">
    <source>
        <dbReference type="ARBA" id="ARBA00012441"/>
    </source>
</evidence>
<dbReference type="CDD" id="cd06457">
    <property type="entry name" value="M3A_MIP"/>
    <property type="match status" value="1"/>
</dbReference>
<dbReference type="InterPro" id="IPR024077">
    <property type="entry name" value="Neurolysin/TOP_dom2"/>
</dbReference>
<dbReference type="SUPFAM" id="SSF55486">
    <property type="entry name" value="Metalloproteases ('zincins'), catalytic domain"/>
    <property type="match status" value="1"/>
</dbReference>
<evidence type="ECO:0000313" key="17">
    <source>
        <dbReference type="Proteomes" id="UP000038830"/>
    </source>
</evidence>
<evidence type="ECO:0000313" key="16">
    <source>
        <dbReference type="EMBL" id="ODV72962.1"/>
    </source>
</evidence>
<keyword evidence="12" id="KW-0496">Mitochondrion</keyword>
<reference evidence="17" key="2">
    <citation type="journal article" date="2015" name="J. Biotechnol.">
        <title>The structure of the Cyberlindnera jadinii genome and its relation to Candida utilis analyzed by the occurrence of single nucleotide polymorphisms.</title>
        <authorList>
            <person name="Rupp O."/>
            <person name="Brinkrolf K."/>
            <person name="Buerth C."/>
            <person name="Kunigo M."/>
            <person name="Schneider J."/>
            <person name="Jaenicke S."/>
            <person name="Goesmann A."/>
            <person name="Puehler A."/>
            <person name="Jaeger K.-E."/>
            <person name="Ernst J.F."/>
        </authorList>
    </citation>
    <scope>NUCLEOTIDE SEQUENCE [LARGE SCALE GENOMIC DNA]</scope>
    <source>
        <strain evidence="17">ATCC 18201 / CBS 1600 / BCRC 20928 / JCM 3617 / NBRC 0987 / NRRL Y-1542</strain>
    </source>
</reference>
<evidence type="ECO:0000313" key="18">
    <source>
        <dbReference type="Proteomes" id="UP000094389"/>
    </source>
</evidence>
<dbReference type="GO" id="GO:0006518">
    <property type="term" value="P:peptide metabolic process"/>
    <property type="evidence" value="ECO:0007669"/>
    <property type="project" value="TreeGrafter"/>
</dbReference>
<evidence type="ECO:0000256" key="3">
    <source>
        <dbReference type="ARBA" id="ARBA00006040"/>
    </source>
</evidence>
<dbReference type="Gene3D" id="3.40.390.10">
    <property type="entry name" value="Collagenase (Catalytic Domain)"/>
    <property type="match status" value="1"/>
</dbReference>
<keyword evidence="18" id="KW-1185">Reference proteome</keyword>
<dbReference type="GO" id="GO:0006627">
    <property type="term" value="P:protein processing involved in protein targeting to mitochondrion"/>
    <property type="evidence" value="ECO:0007669"/>
    <property type="project" value="TreeGrafter"/>
</dbReference>
<evidence type="ECO:0000256" key="6">
    <source>
        <dbReference type="ARBA" id="ARBA00022670"/>
    </source>
</evidence>
<dbReference type="EC" id="3.4.24.59" evidence="4"/>
<comment type="catalytic activity">
    <reaction evidence="1">
        <text>Release of an N-terminal octapeptide as second stage of processing of some proteins imported into the mitochondrion.</text>
        <dbReference type="EC" id="3.4.24.59"/>
    </reaction>
</comment>
<keyword evidence="7 13" id="KW-0479">Metal-binding</keyword>
<dbReference type="Proteomes" id="UP000094389">
    <property type="component" value="Unassembled WGS sequence"/>
</dbReference>
<gene>
    <name evidence="15" type="primary">OCT1</name>
    <name evidence="15" type="ORF">BN1211_0216</name>
    <name evidence="16" type="ORF">CYBJADRAFT_168036</name>
</gene>
<dbReference type="Pfam" id="PF01432">
    <property type="entry name" value="Peptidase_M3"/>
    <property type="match status" value="1"/>
</dbReference>
<evidence type="ECO:0000256" key="1">
    <source>
        <dbReference type="ARBA" id="ARBA00000436"/>
    </source>
</evidence>
<dbReference type="Gene3D" id="1.10.1370.10">
    <property type="entry name" value="Neurolysin, domain 3"/>
    <property type="match status" value="1"/>
</dbReference>
<evidence type="ECO:0000256" key="12">
    <source>
        <dbReference type="ARBA" id="ARBA00023128"/>
    </source>
</evidence>
<feature type="domain" description="Peptidase M3A/M3B catalytic" evidence="14">
    <location>
        <begin position="313"/>
        <end position="783"/>
    </location>
</feature>
<dbReference type="InterPro" id="IPR033851">
    <property type="entry name" value="M3A_MIP"/>
</dbReference>
<comment type="cofactor">
    <cofactor evidence="13">
        <name>Zn(2+)</name>
        <dbReference type="ChEBI" id="CHEBI:29105"/>
    </cofactor>
    <text evidence="13">Binds 1 zinc ion.</text>
</comment>
<reference evidence="16 18" key="3">
    <citation type="journal article" date="2016" name="Proc. Natl. Acad. Sci. U.S.A.">
        <title>Comparative genomics of biotechnologically important yeasts.</title>
        <authorList>
            <person name="Riley R."/>
            <person name="Haridas S."/>
            <person name="Wolfe K.H."/>
            <person name="Lopes M.R."/>
            <person name="Hittinger C.T."/>
            <person name="Goeker M."/>
            <person name="Salamov A.A."/>
            <person name="Wisecaver J.H."/>
            <person name="Long T.M."/>
            <person name="Calvey C.H."/>
            <person name="Aerts A.L."/>
            <person name="Barry K.W."/>
            <person name="Choi C."/>
            <person name="Clum A."/>
            <person name="Coughlan A.Y."/>
            <person name="Deshpande S."/>
            <person name="Douglass A.P."/>
            <person name="Hanson S.J."/>
            <person name="Klenk H.-P."/>
            <person name="LaButti K.M."/>
            <person name="Lapidus A."/>
            <person name="Lindquist E.A."/>
            <person name="Lipzen A.M."/>
            <person name="Meier-Kolthoff J.P."/>
            <person name="Ohm R.A."/>
            <person name="Otillar R.P."/>
            <person name="Pangilinan J.L."/>
            <person name="Peng Y."/>
            <person name="Rokas A."/>
            <person name="Rosa C.A."/>
            <person name="Scheuner C."/>
            <person name="Sibirny A.A."/>
            <person name="Slot J.C."/>
            <person name="Stielow J.B."/>
            <person name="Sun H."/>
            <person name="Kurtzman C.P."/>
            <person name="Blackwell M."/>
            <person name="Grigoriev I.V."/>
            <person name="Jeffries T.W."/>
        </authorList>
    </citation>
    <scope>NUCLEOTIDE SEQUENCE [LARGE SCALE GENOMIC DNA]</scope>
    <source>
        <strain evidence="18">ATCC 18201 / CBS 1600 / BCRC 20928 / JCM 3617 / NBRC 0987 / NRRL Y-1542</strain>
        <strain evidence="16">NRRL Y-1542</strain>
    </source>
</reference>
<keyword evidence="10" id="KW-0809">Transit peptide</keyword>
<dbReference type="Proteomes" id="UP000038830">
    <property type="component" value="Unassembled WGS sequence"/>
</dbReference>
<dbReference type="GO" id="GO:0046872">
    <property type="term" value="F:metal ion binding"/>
    <property type="evidence" value="ECO:0007669"/>
    <property type="project" value="UniProtKB-UniRule"/>
</dbReference>